<evidence type="ECO:0000313" key="3">
    <source>
        <dbReference type="Proteomes" id="UP000664109"/>
    </source>
</evidence>
<dbReference type="Gene3D" id="1.10.520.40">
    <property type="entry name" value="CRISPR-associated protein Cse2"/>
    <property type="match status" value="1"/>
</dbReference>
<dbReference type="CDD" id="cd09729">
    <property type="entry name" value="Cse1_I-E"/>
    <property type="match status" value="1"/>
</dbReference>
<dbReference type="Proteomes" id="UP000664109">
    <property type="component" value="Unassembled WGS sequence"/>
</dbReference>
<keyword evidence="3" id="KW-1185">Reference proteome</keyword>
<dbReference type="NCBIfam" id="TIGR02548">
    <property type="entry name" value="casB_cse2"/>
    <property type="match status" value="1"/>
</dbReference>
<dbReference type="InterPro" id="IPR038287">
    <property type="entry name" value="Cse2_sf"/>
</dbReference>
<dbReference type="CDD" id="cd09731">
    <property type="entry name" value="Cse2_I-E"/>
    <property type="match status" value="1"/>
</dbReference>
<comment type="caution">
    <text evidence="2">The sequence shown here is derived from an EMBL/GenBank/DDBJ whole genome shotgun (WGS) entry which is preliminary data.</text>
</comment>
<dbReference type="RefSeq" id="WP_205378751.1">
    <property type="nucleotide sequence ID" value="NZ_JAFEJA010000003.1"/>
</dbReference>
<feature type="region of interest" description="Disordered" evidence="1">
    <location>
        <begin position="781"/>
        <end position="804"/>
    </location>
</feature>
<dbReference type="EMBL" id="JAFEJA010000003">
    <property type="protein sequence ID" value="MBM9624589.1"/>
    <property type="molecule type" value="Genomic_DNA"/>
</dbReference>
<reference evidence="2 3" key="1">
    <citation type="journal article" date="2016" name="Arch. Microbiol.">
        <title>Streptomyces zhihengii sp. nov., isolated from rhizospheric soil of Psammosilene tunicoides.</title>
        <authorList>
            <person name="Huang M.J."/>
            <person name="Fei J.J."/>
            <person name="Salam N."/>
            <person name="Kim C.J."/>
            <person name="Hozzein W.N."/>
            <person name="Xiao M."/>
            <person name="Huang H.Q."/>
            <person name="Li W.J."/>
        </authorList>
    </citation>
    <scope>NUCLEOTIDE SEQUENCE [LARGE SCALE GENOMIC DNA]</scope>
    <source>
        <strain evidence="2 3">YIM T102</strain>
    </source>
</reference>
<proteinExistence type="predicted"/>
<accession>A0ABS2V436</accession>
<dbReference type="Pfam" id="PF09485">
    <property type="entry name" value="CRISPR_Cse2"/>
    <property type="match status" value="1"/>
</dbReference>
<evidence type="ECO:0000256" key="1">
    <source>
        <dbReference type="SAM" id="MobiDB-lite"/>
    </source>
</evidence>
<keyword evidence="2" id="KW-0614">Plasmid</keyword>
<organism evidence="2 3">
    <name type="scientific">Streptomyces zhihengii</name>
    <dbReference type="NCBI Taxonomy" id="1818004"/>
    <lineage>
        <taxon>Bacteria</taxon>
        <taxon>Bacillati</taxon>
        <taxon>Actinomycetota</taxon>
        <taxon>Actinomycetes</taxon>
        <taxon>Kitasatosporales</taxon>
        <taxon>Streptomycetaceae</taxon>
        <taxon>Streptomyces</taxon>
    </lineage>
</organism>
<dbReference type="InterPro" id="IPR013382">
    <property type="entry name" value="CRISPR-assoc_prot_Cse2"/>
</dbReference>
<sequence length="804" mass="88257">MSESTIRQASGGLAFDLTTEPWIPVLRTDGSQDELSLKQVFAQASGLRQILGDLPTQEFALLRLLLAVAHDALDGPATIKDWVQLWEDDNCFAPVGPYLSAHARRFDLLSIATPFFQTAGLRTAKGEISSLNRIVADVPNGEPFFTARMPGVKRLSFAEGARWVVHAHAYDTSGIKTGVVGDARAKNGKVYPLGVGWAGNLGGVFVERPTLRETLLMNLVATDTPGIEVDEHDEPAWRRQPTGPGAGERTPTGMRDIYTWQTRRLRLAFDNHGVTGVVLGYGDPLSPRNLHTCEPMTAWRRSPVQEKKLNESLVYLPREHDADAAAWRGIATLINARTNPDGTAEPPVMLRPRVMDWVSRLVSEGPLDSGLRVRARFVGAKYGTQQSVVDELVDEALVMDLALLHQVDTRCAEQAIAAVQDANRAALAVGDLAANLARAAGIDTEGPRTSARDRAYGAIDSSYRDWLINLPMARDPLKQRSIWQRDLVETASALGDQLLAAAGQAAWRGRTVATRQGTEWLNSATADRWFRRALYRDLGFPDQGLELRSPTAKPSEPDHRGRWSSAPRGTLGRDTGMAEGTARDGSRDKVITLAALHLAHLQRGYLDQQSHIVAGVARLRGNLGRDVSAQNGLRDLIRRSPSVIPGGEWLLTEGEAQQAAEALQAALALWAVHQHARSTAMHERDPDGRSRRGLGAALRRMMRPGEIDEPLRKRMVRAGTAADLPALTNRLRDIIVYLRRDSVPIDYALLAGQFYTWQQPDGADAVRQEWGRSFQTWPTKAAAPSTLDISDETTRTMNTDKDAS</sequence>
<feature type="compositionally biased region" description="Basic and acidic residues" evidence="1">
    <location>
        <begin position="792"/>
        <end position="804"/>
    </location>
</feature>
<name>A0ABS2V436_9ACTN</name>
<gene>
    <name evidence="2" type="primary">casA</name>
    <name evidence="2" type="ORF">JE024_39310</name>
</gene>
<dbReference type="Pfam" id="PF09481">
    <property type="entry name" value="CRISPR_Cse1"/>
    <property type="match status" value="1"/>
</dbReference>
<protein>
    <submittedName>
        <fullName evidence="2">Type I-E CRISPR-associated protein Cse1/CasA</fullName>
    </submittedName>
</protein>
<geneLocation type="plasmid" evidence="2">
    <name>unnamed1</name>
</geneLocation>
<dbReference type="Gene3D" id="1.10.132.100">
    <property type="match status" value="1"/>
</dbReference>
<feature type="region of interest" description="Disordered" evidence="1">
    <location>
        <begin position="545"/>
        <end position="584"/>
    </location>
</feature>
<dbReference type="NCBIfam" id="TIGR02547">
    <property type="entry name" value="casA_cse1"/>
    <property type="match status" value="1"/>
</dbReference>
<evidence type="ECO:0000313" key="2">
    <source>
        <dbReference type="EMBL" id="MBM9624589.1"/>
    </source>
</evidence>
<dbReference type="InterPro" id="IPR013381">
    <property type="entry name" value="CRISPR-assoc_prot_Cse1"/>
</dbReference>